<sequence>MLFIVSVTFFYLLQKQRHRPRNRVTDVEKCRQLIAADGQFMGKTNLLSPLASRELPNRPLRITFGIENAFTTPDEELAAQFVHRSRALVNVTAIEWYYVSRKIRKAARLWLAHPIEEIPIARLVQVLSLRLVIMTLLEIKLPVKVWNELYLANLASQINELWIISESDQTPPFAGSVLIREALSSLCPGYDLSQPRDNPLNLILPGFETTWRVALRLLLELRRGDPDWIDLVIGFSRRPTTGNLKERNSSGVCAEHLIFEALRLYPPTKRICRAFRWQDASKNIVEQDTYAADIEACHLSVDIWGQDAREFNPLRWANPTQGQKRAFMPFGAPPFECPAKPVFGPKMIGTIVGVLLQGLEEKGQWTTVDSYGREMDVNFYGARLSNARSAYDELIFRLDGRDAE</sequence>
<evidence type="ECO:0008006" key="3">
    <source>
        <dbReference type="Google" id="ProtNLM"/>
    </source>
</evidence>
<dbReference type="Proteomes" id="UP000247233">
    <property type="component" value="Unassembled WGS sequence"/>
</dbReference>
<evidence type="ECO:0000313" key="1">
    <source>
        <dbReference type="EMBL" id="PWY89162.1"/>
    </source>
</evidence>
<keyword evidence="2" id="KW-1185">Reference proteome</keyword>
<evidence type="ECO:0000313" key="2">
    <source>
        <dbReference type="Proteomes" id="UP000247233"/>
    </source>
</evidence>
<dbReference type="GO" id="GO:0016705">
    <property type="term" value="F:oxidoreductase activity, acting on paired donors, with incorporation or reduction of molecular oxygen"/>
    <property type="evidence" value="ECO:0007669"/>
    <property type="project" value="InterPro"/>
</dbReference>
<proteinExistence type="predicted"/>
<reference evidence="1 2" key="1">
    <citation type="submission" date="2016-12" db="EMBL/GenBank/DDBJ databases">
        <title>The genomes of Aspergillus section Nigri reveals drivers in fungal speciation.</title>
        <authorList>
            <consortium name="DOE Joint Genome Institute"/>
            <person name="Vesth T.C."/>
            <person name="Nybo J."/>
            <person name="Theobald S."/>
            <person name="Brandl J."/>
            <person name="Frisvad J.C."/>
            <person name="Nielsen K.F."/>
            <person name="Lyhne E.K."/>
            <person name="Kogle M.E."/>
            <person name="Kuo A."/>
            <person name="Riley R."/>
            <person name="Clum A."/>
            <person name="Nolan M."/>
            <person name="Lipzen A."/>
            <person name="Salamov A."/>
            <person name="Henrissat B."/>
            <person name="Wiebenga A."/>
            <person name="De Vries R.P."/>
            <person name="Grigoriev I.V."/>
            <person name="Mortensen U.H."/>
            <person name="Andersen M.R."/>
            <person name="Baker S.E."/>
        </authorList>
    </citation>
    <scope>NUCLEOTIDE SEQUENCE [LARGE SCALE GENOMIC DNA]</scope>
    <source>
        <strain evidence="1 2">CBS 117.55</strain>
    </source>
</reference>
<dbReference type="GO" id="GO:0020037">
    <property type="term" value="F:heme binding"/>
    <property type="evidence" value="ECO:0007669"/>
    <property type="project" value="InterPro"/>
</dbReference>
<dbReference type="Gene3D" id="1.10.630.10">
    <property type="entry name" value="Cytochrome P450"/>
    <property type="match status" value="1"/>
</dbReference>
<dbReference type="InterPro" id="IPR001128">
    <property type="entry name" value="Cyt_P450"/>
</dbReference>
<dbReference type="Pfam" id="PF00067">
    <property type="entry name" value="p450"/>
    <property type="match status" value="1"/>
</dbReference>
<dbReference type="RefSeq" id="XP_025402349.1">
    <property type="nucleotide sequence ID" value="XM_025539166.1"/>
</dbReference>
<dbReference type="OrthoDB" id="10029320at2759"/>
<accession>A0A317WV29</accession>
<dbReference type="EMBL" id="MSFL01000004">
    <property type="protein sequence ID" value="PWY89162.1"/>
    <property type="molecule type" value="Genomic_DNA"/>
</dbReference>
<dbReference type="SUPFAM" id="SSF48264">
    <property type="entry name" value="Cytochrome P450"/>
    <property type="match status" value="1"/>
</dbReference>
<dbReference type="STRING" id="1448321.A0A317WV29"/>
<name>A0A317WV29_9EURO</name>
<comment type="caution">
    <text evidence="1">The sequence shown here is derived from an EMBL/GenBank/DDBJ whole genome shotgun (WGS) entry which is preliminary data.</text>
</comment>
<dbReference type="GeneID" id="37061403"/>
<protein>
    <recommendedName>
        <fullName evidence="3">Cytochrome P450</fullName>
    </recommendedName>
</protein>
<dbReference type="AlphaFoldDB" id="A0A317WV29"/>
<dbReference type="GO" id="GO:0004497">
    <property type="term" value="F:monooxygenase activity"/>
    <property type="evidence" value="ECO:0007669"/>
    <property type="project" value="InterPro"/>
</dbReference>
<dbReference type="InterPro" id="IPR036396">
    <property type="entry name" value="Cyt_P450_sf"/>
</dbReference>
<organism evidence="1 2">
    <name type="scientific">Aspergillus heteromorphus CBS 117.55</name>
    <dbReference type="NCBI Taxonomy" id="1448321"/>
    <lineage>
        <taxon>Eukaryota</taxon>
        <taxon>Fungi</taxon>
        <taxon>Dikarya</taxon>
        <taxon>Ascomycota</taxon>
        <taxon>Pezizomycotina</taxon>
        <taxon>Eurotiomycetes</taxon>
        <taxon>Eurotiomycetidae</taxon>
        <taxon>Eurotiales</taxon>
        <taxon>Aspergillaceae</taxon>
        <taxon>Aspergillus</taxon>
        <taxon>Aspergillus subgen. Circumdati</taxon>
    </lineage>
</organism>
<dbReference type="VEuPathDB" id="FungiDB:BO70DRAFT_285576"/>
<gene>
    <name evidence="1" type="ORF">BO70DRAFT_285576</name>
</gene>
<dbReference type="GO" id="GO:0005506">
    <property type="term" value="F:iron ion binding"/>
    <property type="evidence" value="ECO:0007669"/>
    <property type="project" value="InterPro"/>
</dbReference>